<accession>A0A6N6VYJ7</accession>
<evidence type="ECO:0000313" key="1">
    <source>
        <dbReference type="EMBL" id="KAE8753602.1"/>
    </source>
</evidence>
<evidence type="ECO:0000313" key="2">
    <source>
        <dbReference type="Proteomes" id="UP000463700"/>
    </source>
</evidence>
<proteinExistence type="predicted"/>
<dbReference type="AlphaFoldDB" id="A0A6N6VYJ7"/>
<protein>
    <submittedName>
        <fullName evidence="1">Uncharacterized protein</fullName>
    </submittedName>
</protein>
<organism evidence="1 2">
    <name type="scientific">Paraburkholderia madseniana</name>
    <dbReference type="NCBI Taxonomy" id="2599607"/>
    <lineage>
        <taxon>Bacteria</taxon>
        <taxon>Pseudomonadati</taxon>
        <taxon>Pseudomonadota</taxon>
        <taxon>Betaproteobacteria</taxon>
        <taxon>Burkholderiales</taxon>
        <taxon>Burkholderiaceae</taxon>
        <taxon>Paraburkholderia</taxon>
    </lineage>
</organism>
<reference evidence="1 2" key="1">
    <citation type="journal article" date="2020" name="Int. J. Syst. Evol. Microbiol.">
        <title>Paraburkholderia madseniana sp. nov., a phenolic acid-degrading bacterium isolated from acidic forest soil.</title>
        <authorList>
            <person name="Wilhelm R.C."/>
            <person name="Murphy S.J.L."/>
            <person name="Feriancek N.M."/>
            <person name="Karasz D.C."/>
            <person name="DeRito C.M."/>
            <person name="Newman J.D."/>
            <person name="Buckley D.H."/>
        </authorList>
    </citation>
    <scope>NUCLEOTIDE SEQUENCE [LARGE SCALE GENOMIC DNA]</scope>
    <source>
        <strain evidence="1 2">RP11</strain>
    </source>
</reference>
<comment type="caution">
    <text evidence="1">The sequence shown here is derived from an EMBL/GenBank/DDBJ whole genome shotgun (WGS) entry which is preliminary data.</text>
</comment>
<dbReference type="Proteomes" id="UP000463700">
    <property type="component" value="Unassembled WGS sequence"/>
</dbReference>
<name>A0A6N6VYJ7_9BURK</name>
<dbReference type="EMBL" id="VOSW01000190">
    <property type="protein sequence ID" value="KAE8753602.1"/>
    <property type="molecule type" value="Genomic_DNA"/>
</dbReference>
<sequence length="96" mass="10471">MGSDPVKSSGQVTASNVDDVARIEARVMVISKLLDATLPRLTPSQCIDVEQAFRDRIEGAMAHIGDIPMPEQYHSELSELTNLYLVALSADRGDSR</sequence>
<gene>
    <name evidence="1" type="ORF">FSO04_44250</name>
</gene>